<dbReference type="PANTHER" id="PTHR30329">
    <property type="entry name" value="STATOR ELEMENT OF FLAGELLAR MOTOR COMPLEX"/>
    <property type="match status" value="1"/>
</dbReference>
<dbReference type="AlphaFoldDB" id="A0A9X3YP91"/>
<sequence length="181" mass="20168">MDSKKIAELVLLAGLILTSLGCQRNTKSDESATDVASFQFNKILFQPGRPRAGEALADAMAPPGIDQLRNLETNAYWLRKVPGFQVEIAGTTDNAECAGVDCHDLSTRRARMVYDWLRNNGVPDESIYAFRGFATEKPISNNRDEEERQRSRSVDFGVIRTSYGRTDSLIDNAGHIDEKNQ</sequence>
<dbReference type="GO" id="GO:0016020">
    <property type="term" value="C:membrane"/>
    <property type="evidence" value="ECO:0007669"/>
    <property type="project" value="UniProtKB-UniRule"/>
</dbReference>
<keyword evidence="4" id="KW-1185">Reference proteome</keyword>
<dbReference type="InterPro" id="IPR050330">
    <property type="entry name" value="Bact_OuterMem_StrucFunc"/>
</dbReference>
<protein>
    <submittedName>
        <fullName evidence="3">OmpA family protein</fullName>
    </submittedName>
</protein>
<reference evidence="3" key="1">
    <citation type="submission" date="2023-02" db="EMBL/GenBank/DDBJ databases">
        <title>Tahibacter soli sp. nov. isolated from soil.</title>
        <authorList>
            <person name="Baek J.H."/>
            <person name="Lee J.K."/>
            <person name="Choi D.G."/>
            <person name="Jeon C.O."/>
        </authorList>
    </citation>
    <scope>NUCLEOTIDE SEQUENCE</scope>
    <source>
        <strain evidence="3">BL</strain>
    </source>
</reference>
<dbReference type="PROSITE" id="PS51123">
    <property type="entry name" value="OMPA_2"/>
    <property type="match status" value="1"/>
</dbReference>
<evidence type="ECO:0000256" key="1">
    <source>
        <dbReference type="PROSITE-ProRule" id="PRU00473"/>
    </source>
</evidence>
<dbReference type="Proteomes" id="UP001139971">
    <property type="component" value="Unassembled WGS sequence"/>
</dbReference>
<organism evidence="3 4">
    <name type="scientific">Tahibacter soli</name>
    <dbReference type="NCBI Taxonomy" id="2983605"/>
    <lineage>
        <taxon>Bacteria</taxon>
        <taxon>Pseudomonadati</taxon>
        <taxon>Pseudomonadota</taxon>
        <taxon>Gammaproteobacteria</taxon>
        <taxon>Lysobacterales</taxon>
        <taxon>Rhodanobacteraceae</taxon>
        <taxon>Tahibacter</taxon>
    </lineage>
</organism>
<comment type="caution">
    <text evidence="3">The sequence shown here is derived from an EMBL/GenBank/DDBJ whole genome shotgun (WGS) entry which is preliminary data.</text>
</comment>
<dbReference type="PANTHER" id="PTHR30329:SF21">
    <property type="entry name" value="LIPOPROTEIN YIAD-RELATED"/>
    <property type="match status" value="1"/>
</dbReference>
<feature type="domain" description="OmpA-like" evidence="2">
    <location>
        <begin position="32"/>
        <end position="162"/>
    </location>
</feature>
<dbReference type="SUPFAM" id="SSF103088">
    <property type="entry name" value="OmpA-like"/>
    <property type="match status" value="1"/>
</dbReference>
<evidence type="ECO:0000259" key="2">
    <source>
        <dbReference type="PROSITE" id="PS51123"/>
    </source>
</evidence>
<keyword evidence="1" id="KW-0472">Membrane</keyword>
<accession>A0A9X3YP91</accession>
<dbReference type="Gene3D" id="3.30.1330.60">
    <property type="entry name" value="OmpA-like domain"/>
    <property type="match status" value="1"/>
</dbReference>
<dbReference type="InterPro" id="IPR006665">
    <property type="entry name" value="OmpA-like"/>
</dbReference>
<name>A0A9X3YP91_9GAMM</name>
<proteinExistence type="predicted"/>
<dbReference type="EMBL" id="JAOVZO020000018">
    <property type="protein sequence ID" value="MDC8014378.1"/>
    <property type="molecule type" value="Genomic_DNA"/>
</dbReference>
<dbReference type="RefSeq" id="WP_263545125.1">
    <property type="nucleotide sequence ID" value="NZ_JAOVZO020000018.1"/>
</dbReference>
<dbReference type="InterPro" id="IPR036737">
    <property type="entry name" value="OmpA-like_sf"/>
</dbReference>
<dbReference type="PROSITE" id="PS51257">
    <property type="entry name" value="PROKAR_LIPOPROTEIN"/>
    <property type="match status" value="1"/>
</dbReference>
<dbReference type="Pfam" id="PF00691">
    <property type="entry name" value="OmpA"/>
    <property type="match status" value="1"/>
</dbReference>
<evidence type="ECO:0000313" key="3">
    <source>
        <dbReference type="EMBL" id="MDC8014378.1"/>
    </source>
</evidence>
<gene>
    <name evidence="3" type="ORF">OD750_017665</name>
</gene>
<evidence type="ECO:0000313" key="4">
    <source>
        <dbReference type="Proteomes" id="UP001139971"/>
    </source>
</evidence>